<keyword evidence="2" id="KW-1185">Reference proteome</keyword>
<evidence type="ECO:0008006" key="3">
    <source>
        <dbReference type="Google" id="ProtNLM"/>
    </source>
</evidence>
<dbReference type="InterPro" id="IPR016181">
    <property type="entry name" value="Acyl_CoA_acyltransferase"/>
</dbReference>
<evidence type="ECO:0000313" key="1">
    <source>
        <dbReference type="EMBL" id="MCD7111667.1"/>
    </source>
</evidence>
<sequence length="82" mass="9109">MARALRDLGVGSVVEGQGLSVQLVLEANSIARDWRFSAMCLSIRREAEGFLRLYEKHGYVRDAAGDLDLLPEIFLLGFSKPL</sequence>
<dbReference type="Proteomes" id="UP001139089">
    <property type="component" value="Unassembled WGS sequence"/>
</dbReference>
<proteinExistence type="predicted"/>
<gene>
    <name evidence="1" type="ORF">LRX75_21785</name>
</gene>
<dbReference type="AlphaFoldDB" id="A0A9X1NV39"/>
<dbReference type="Gene3D" id="3.40.630.30">
    <property type="match status" value="1"/>
</dbReference>
<reference evidence="1" key="1">
    <citation type="submission" date="2021-12" db="EMBL/GenBank/DDBJ databases">
        <authorList>
            <person name="Li Y."/>
        </authorList>
    </citation>
    <scope>NUCLEOTIDE SEQUENCE</scope>
    <source>
        <strain evidence="1">DKSPLA3</strain>
    </source>
</reference>
<protein>
    <recommendedName>
        <fullName evidence="3">N-acetyltransferase domain-containing protein</fullName>
    </recommendedName>
</protein>
<dbReference type="SUPFAM" id="SSF55729">
    <property type="entry name" value="Acyl-CoA N-acyltransferases (Nat)"/>
    <property type="match status" value="1"/>
</dbReference>
<evidence type="ECO:0000313" key="2">
    <source>
        <dbReference type="Proteomes" id="UP001139089"/>
    </source>
</evidence>
<comment type="caution">
    <text evidence="1">The sequence shown here is derived from an EMBL/GenBank/DDBJ whole genome shotgun (WGS) entry which is preliminary data.</text>
</comment>
<organism evidence="1 2">
    <name type="scientific">Rhizobium quercicola</name>
    <dbReference type="NCBI Taxonomy" id="2901226"/>
    <lineage>
        <taxon>Bacteria</taxon>
        <taxon>Pseudomonadati</taxon>
        <taxon>Pseudomonadota</taxon>
        <taxon>Alphaproteobacteria</taxon>
        <taxon>Hyphomicrobiales</taxon>
        <taxon>Rhizobiaceae</taxon>
        <taxon>Rhizobium/Agrobacterium group</taxon>
        <taxon>Rhizobium</taxon>
    </lineage>
</organism>
<dbReference type="RefSeq" id="WP_231816727.1">
    <property type="nucleotide sequence ID" value="NZ_JAJOZR010000018.1"/>
</dbReference>
<dbReference type="EMBL" id="JAJOZR010000018">
    <property type="protein sequence ID" value="MCD7111667.1"/>
    <property type="molecule type" value="Genomic_DNA"/>
</dbReference>
<accession>A0A9X1NV39</accession>
<name>A0A9X1NV39_9HYPH</name>